<keyword evidence="3" id="KW-1185">Reference proteome</keyword>
<dbReference type="SFLD" id="SFLDS00003">
    <property type="entry name" value="Haloacid_Dehalogenase"/>
    <property type="match status" value="1"/>
</dbReference>
<dbReference type="Pfam" id="PF13419">
    <property type="entry name" value="HAD_2"/>
    <property type="match status" value="1"/>
</dbReference>
<dbReference type="SFLD" id="SFLDG01129">
    <property type="entry name" value="C1.5:_HAD__Beta-PGM__Phosphata"/>
    <property type="match status" value="1"/>
</dbReference>
<dbReference type="InterPro" id="IPR006439">
    <property type="entry name" value="HAD-SF_hydro_IA"/>
</dbReference>
<dbReference type="NCBIfam" id="TIGR01509">
    <property type="entry name" value="HAD-SF-IA-v3"/>
    <property type="match status" value="1"/>
</dbReference>
<reference evidence="2 3" key="1">
    <citation type="submission" date="2018-11" db="EMBL/GenBank/DDBJ databases">
        <title>Vibrio LJC006 sp. nov., isolated from seawater during the bloom of the enteromorpha.</title>
        <authorList>
            <person name="Liang J."/>
        </authorList>
    </citation>
    <scope>NUCLEOTIDE SEQUENCE [LARGE SCALE GENOMIC DNA]</scope>
    <source>
        <strain evidence="2 3">LJC006</strain>
    </source>
</reference>
<comment type="similarity">
    <text evidence="1">Belongs to the HAD-like hydrolase superfamily. CbbY/CbbZ/Gph/YieH family.</text>
</comment>
<dbReference type="CDD" id="cd07505">
    <property type="entry name" value="HAD_BPGM-like"/>
    <property type="match status" value="1"/>
</dbReference>
<dbReference type="GO" id="GO:0050308">
    <property type="term" value="F:sugar-phosphatase activity"/>
    <property type="evidence" value="ECO:0007669"/>
    <property type="project" value="TreeGrafter"/>
</dbReference>
<organism evidence="2 3">
    <name type="scientific">Vibrio viridaestus</name>
    <dbReference type="NCBI Taxonomy" id="2487322"/>
    <lineage>
        <taxon>Bacteria</taxon>
        <taxon>Pseudomonadati</taxon>
        <taxon>Pseudomonadota</taxon>
        <taxon>Gammaproteobacteria</taxon>
        <taxon>Vibrionales</taxon>
        <taxon>Vibrionaceae</taxon>
        <taxon>Vibrio</taxon>
    </lineage>
</organism>
<gene>
    <name evidence="2" type="ORF">EES38_00765</name>
</gene>
<accession>A0A3N9TKH5</accession>
<dbReference type="NCBIfam" id="TIGR02009">
    <property type="entry name" value="PGMB-YQAB-SF"/>
    <property type="match status" value="1"/>
</dbReference>
<dbReference type="PANTHER" id="PTHR43481:SF4">
    <property type="entry name" value="GLYCEROL-1-PHOSPHATE PHOSPHOHYDROLASE 1-RELATED"/>
    <property type="match status" value="1"/>
</dbReference>
<dbReference type="InterPro" id="IPR041492">
    <property type="entry name" value="HAD_2"/>
</dbReference>
<proteinExistence type="inferred from homology"/>
<protein>
    <submittedName>
        <fullName evidence="2">Beta-phosphoglucomutase family hydrolase</fullName>
    </submittedName>
</protein>
<sequence>MAIDLAQYKGLIFDMDGTLVDSMPAHIESWRVAAEHFGFPYIPEWFHARGGKPSGKIALELNELYGLSLVPEEVSDYKQQAFRHLEFENGRIEETCSILFANVGYKKIAVGTGSKKENALMLLEQNDLLNSLDAIVTANDVELHKPHPQTFLKACELIGLRPEECVVFEDTALGMQAAHAGGMDCILVTDSGLKLYPAS</sequence>
<dbReference type="InterPro" id="IPR023198">
    <property type="entry name" value="PGP-like_dom2"/>
</dbReference>
<dbReference type="InterPro" id="IPR010976">
    <property type="entry name" value="B-phosphoglucomutase_hydrolase"/>
</dbReference>
<dbReference type="PANTHER" id="PTHR43481">
    <property type="entry name" value="FRUCTOSE-1-PHOSPHATE PHOSPHATASE"/>
    <property type="match status" value="1"/>
</dbReference>
<dbReference type="SUPFAM" id="SSF56784">
    <property type="entry name" value="HAD-like"/>
    <property type="match status" value="1"/>
</dbReference>
<dbReference type="AlphaFoldDB" id="A0A3N9TKH5"/>
<dbReference type="PRINTS" id="PR00413">
    <property type="entry name" value="HADHALOGNASE"/>
</dbReference>
<dbReference type="InterPro" id="IPR023214">
    <property type="entry name" value="HAD_sf"/>
</dbReference>
<evidence type="ECO:0000256" key="1">
    <source>
        <dbReference type="ARBA" id="ARBA00006171"/>
    </source>
</evidence>
<dbReference type="OrthoDB" id="9782449at2"/>
<keyword evidence="2" id="KW-0378">Hydrolase</keyword>
<dbReference type="InterPro" id="IPR051806">
    <property type="entry name" value="HAD-like_SPP"/>
</dbReference>
<dbReference type="RefSeq" id="WP_124935263.1">
    <property type="nucleotide sequence ID" value="NZ_RJVQ01000001.1"/>
</dbReference>
<comment type="caution">
    <text evidence="2">The sequence shown here is derived from an EMBL/GenBank/DDBJ whole genome shotgun (WGS) entry which is preliminary data.</text>
</comment>
<dbReference type="EMBL" id="RJVQ01000001">
    <property type="protein sequence ID" value="RQW64611.1"/>
    <property type="molecule type" value="Genomic_DNA"/>
</dbReference>
<dbReference type="Gene3D" id="3.40.50.1000">
    <property type="entry name" value="HAD superfamily/HAD-like"/>
    <property type="match status" value="1"/>
</dbReference>
<dbReference type="Gene3D" id="1.10.150.240">
    <property type="entry name" value="Putative phosphatase, domain 2"/>
    <property type="match status" value="1"/>
</dbReference>
<dbReference type="Proteomes" id="UP000281112">
    <property type="component" value="Unassembled WGS sequence"/>
</dbReference>
<dbReference type="InterPro" id="IPR036412">
    <property type="entry name" value="HAD-like_sf"/>
</dbReference>
<evidence type="ECO:0000313" key="2">
    <source>
        <dbReference type="EMBL" id="RQW64611.1"/>
    </source>
</evidence>
<evidence type="ECO:0000313" key="3">
    <source>
        <dbReference type="Proteomes" id="UP000281112"/>
    </source>
</evidence>
<name>A0A3N9TKH5_9VIBR</name>